<name>A0A0U2VE57_9BACL</name>
<protein>
    <submittedName>
        <fullName evidence="4">Carbon starvation induced protein</fullName>
    </submittedName>
</protein>
<dbReference type="Pfam" id="PF08943">
    <property type="entry name" value="CsiD"/>
    <property type="match status" value="1"/>
</dbReference>
<dbReference type="GO" id="GO:0050498">
    <property type="term" value="F:oxidoreductase activity, acting on paired donors, with incorporation or reduction of molecular oxygen, with 2-oxoglutarate as one donor, and the other dehydrogenated"/>
    <property type="evidence" value="ECO:0007669"/>
    <property type="project" value="InterPro"/>
</dbReference>
<organism evidence="4 5">
    <name type="scientific">Paenibacillus naphthalenovorans</name>
    <dbReference type="NCBI Taxonomy" id="162209"/>
    <lineage>
        <taxon>Bacteria</taxon>
        <taxon>Bacillati</taxon>
        <taxon>Bacillota</taxon>
        <taxon>Bacilli</taxon>
        <taxon>Bacillales</taxon>
        <taxon>Paenibacillaceae</taxon>
        <taxon>Paenibacillus</taxon>
    </lineage>
</organism>
<dbReference type="OrthoDB" id="8954293at2"/>
<dbReference type="PATRIC" id="fig|162209.4.peg.1503"/>
<dbReference type="Proteomes" id="UP000061660">
    <property type="component" value="Chromosome"/>
</dbReference>
<dbReference type="EMBL" id="CP013652">
    <property type="protein sequence ID" value="ALS21795.1"/>
    <property type="molecule type" value="Genomic_DNA"/>
</dbReference>
<dbReference type="GO" id="GO:0005506">
    <property type="term" value="F:iron ion binding"/>
    <property type="evidence" value="ECO:0007669"/>
    <property type="project" value="InterPro"/>
</dbReference>
<dbReference type="InterPro" id="IPR042098">
    <property type="entry name" value="TauD-like_sf"/>
</dbReference>
<evidence type="ECO:0000313" key="5">
    <source>
        <dbReference type="Proteomes" id="UP000061660"/>
    </source>
</evidence>
<accession>A0A0U2VE57</accession>
<evidence type="ECO:0000313" key="4">
    <source>
        <dbReference type="EMBL" id="ALS21795.1"/>
    </source>
</evidence>
<keyword evidence="2" id="KW-0560">Oxidoreductase</keyword>
<evidence type="ECO:0000256" key="2">
    <source>
        <dbReference type="ARBA" id="ARBA00023002"/>
    </source>
</evidence>
<dbReference type="SUPFAM" id="SSF51197">
    <property type="entry name" value="Clavaminate synthase-like"/>
    <property type="match status" value="1"/>
</dbReference>
<reference evidence="4 5" key="2">
    <citation type="journal article" date="2016" name="Genome Announc.">
        <title>Complete Genome Sequences of Two Interactive Moderate Thermophiles, Paenibacillus napthalenovorans 32O-Y and Paenibacillus sp. 32O-W.</title>
        <authorList>
            <person name="Butler R.R.III."/>
            <person name="Wang J."/>
            <person name="Stark B.C."/>
            <person name="Pombert J.F."/>
        </authorList>
    </citation>
    <scope>NUCLEOTIDE SEQUENCE [LARGE SCALE GENOMIC DNA]</scope>
    <source>
        <strain evidence="4 5">32O-Y</strain>
    </source>
</reference>
<dbReference type="AlphaFoldDB" id="A0A0U2VE57"/>
<dbReference type="RefSeq" id="WP_062408125.1">
    <property type="nucleotide sequence ID" value="NZ_BJCS01000003.1"/>
</dbReference>
<sequence>MNPFGTLNYEIKPHPEHQRLKHVELSNASLQQFFQSVKDIDIERIEYVPFERFYLADQLKEAVGGSFQQTIRQILQDRSSGGFTIGVQEQTDDTDEYLKFATAIAYLIGISNHDAMSGKFYARFAVQHSDDSDTYLRQAFRVLELHTDGIFVDEPTDWLIMMKFVERNAVGGESRLLHLDDWEDLPAFSQHPLASHIYKYDYSDRGSKNVTSAVYNPTFYERNHTICMRYNHQCVHPQTIEQAMYLKHIQESMENSPGTLAVNLPVGQLVILNNHFWLHGREAFEKNTDLYRELMRQRGVFAQN</sequence>
<keyword evidence="3" id="KW-0408">Iron</keyword>
<keyword evidence="1" id="KW-0479">Metal-binding</keyword>
<dbReference type="Gene3D" id="3.60.130.10">
    <property type="entry name" value="Clavaminate synthase-like"/>
    <property type="match status" value="1"/>
</dbReference>
<proteinExistence type="predicted"/>
<dbReference type="NCBIfam" id="NF002814">
    <property type="entry name" value="PRK02963.1"/>
    <property type="match status" value="1"/>
</dbReference>
<dbReference type="STRING" id="162209.IJ22_14190"/>
<dbReference type="InterPro" id="IPR015038">
    <property type="entry name" value="GlaH"/>
</dbReference>
<reference evidence="5" key="1">
    <citation type="submission" date="2015-12" db="EMBL/GenBank/DDBJ databases">
        <title>Complete genome sequences of two moderately thermophilic Paenibacillus species.</title>
        <authorList>
            <person name="Butler R.III."/>
            <person name="Wang J."/>
            <person name="Stark B.C."/>
            <person name="Pombert J.-F."/>
        </authorList>
    </citation>
    <scope>NUCLEOTIDE SEQUENCE [LARGE SCALE GENOMIC DNA]</scope>
    <source>
        <strain evidence="5">32O-Y</strain>
    </source>
</reference>
<evidence type="ECO:0000256" key="3">
    <source>
        <dbReference type="ARBA" id="ARBA00023004"/>
    </source>
</evidence>
<dbReference type="KEGG" id="pnp:IJ22_14190"/>
<evidence type="ECO:0000256" key="1">
    <source>
        <dbReference type="ARBA" id="ARBA00022723"/>
    </source>
</evidence>
<gene>
    <name evidence="4" type="ORF">IJ22_14190</name>
</gene>
<keyword evidence="5" id="KW-1185">Reference proteome</keyword>